<protein>
    <submittedName>
        <fullName evidence="8">CPXV214 protein</fullName>
    </submittedName>
</protein>
<dbReference type="Proteomes" id="UP000267787">
    <property type="component" value="Segment"/>
</dbReference>
<dbReference type="Proteomes" id="UP000275471">
    <property type="component" value="Segment"/>
</dbReference>
<organismHost>
    <name type="scientific">Loxodonta africana</name>
    <name type="common">African elephant</name>
    <dbReference type="NCBI Taxonomy" id="9785"/>
</organismHost>
<accession>A0A1B5FM04</accession>
<dbReference type="EMBL" id="LT896728">
    <property type="protein sequence ID" value="SNB53200.1"/>
    <property type="molecule type" value="Genomic_DNA"/>
</dbReference>
<organism evidence="8">
    <name type="scientific">Cowpox virus</name>
    <name type="common">CPV</name>
    <dbReference type="NCBI Taxonomy" id="10243"/>
    <lineage>
        <taxon>Viruses</taxon>
        <taxon>Varidnaviria</taxon>
        <taxon>Bamfordvirae</taxon>
        <taxon>Nucleocytoviricota</taxon>
        <taxon>Pokkesviricetes</taxon>
        <taxon>Chitovirales</taxon>
        <taxon>Poxviridae</taxon>
        <taxon>Chordopoxvirinae</taxon>
        <taxon>Orthopoxvirus</taxon>
        <taxon>Orthopoxvirus cowpox</taxon>
    </lineage>
</organism>
<dbReference type="Proteomes" id="UP000278652">
    <property type="component" value="Segment"/>
</dbReference>
<dbReference type="EMBL" id="LT896718">
    <property type="protein sequence ID" value="SNB50676.1"/>
    <property type="molecule type" value="Genomic_DNA"/>
</dbReference>
<dbReference type="Proteomes" id="UP000270432">
    <property type="component" value="Segment"/>
</dbReference>
<reference evidence="11" key="2">
    <citation type="submission" date="2018-04" db="EMBL/GenBank/DDBJ databases">
        <authorList>
            <person name="Go L.Y."/>
            <person name="Mitchell J.A."/>
        </authorList>
    </citation>
    <scope>NUCLEOTIDE SEQUENCE</scope>
    <source>
        <strain evidence="11">Ger/2015/Prairie-dog</strain>
    </source>
</reference>
<dbReference type="EMBL" id="LT896725">
    <property type="protein sequence ID" value="SNB57055.1"/>
    <property type="molecule type" value="Genomic_DNA"/>
</dbReference>
<dbReference type="Proteomes" id="UP000277211">
    <property type="component" value="Segment"/>
</dbReference>
<reference evidence="8" key="1">
    <citation type="submission" date="2017-06" db="EMBL/GenBank/DDBJ databases">
        <authorList>
            <person name="Kim H.J."/>
            <person name="Triplett B.A."/>
        </authorList>
    </citation>
    <scope>NUCLEOTIDE SEQUENCE</scope>
    <source>
        <strain evidence="2">Ger/2010/Alpaca</strain>
        <strain evidence="3">Ger/2010/Cat</strain>
        <strain evidence="1">Ger/2010/Racoon</strain>
        <strain evidence="7">Ger/2010/Rat</strain>
        <strain evidence="4">Ger/2012/Alpaca</strain>
        <strain evidence="9">Ger/2014/Cat1</strain>
        <strain evidence="8">Ger/2014/Cat2</strain>
        <strain evidence="10">Ger/2015/Cat2</strain>
        <strain evidence="6">Ger/2015/Cat3</strain>
        <strain evidence="5">Ger/2015/Cat4</strain>
    </source>
</reference>
<organismHost>
    <name type="scientific">Mus musculus</name>
    <name type="common">Mouse</name>
    <dbReference type="NCBI Taxonomy" id="10090"/>
</organismHost>
<evidence type="ECO:0000313" key="8">
    <source>
        <dbReference type="EMBL" id="SNB57055.1"/>
    </source>
</evidence>
<evidence type="ECO:0000313" key="9">
    <source>
        <dbReference type="EMBL" id="SNB58153.1"/>
    </source>
</evidence>
<dbReference type="EMBL" id="LT896723">
    <property type="protein sequence ID" value="SNB58153.1"/>
    <property type="molecule type" value="Genomic_DNA"/>
</dbReference>
<organismHost>
    <name type="scientific">Apodemus sylvaticus</name>
    <name type="common">European woodmouse</name>
    <dbReference type="NCBI Taxonomy" id="10129"/>
</organismHost>
<proteinExistence type="predicted"/>
<evidence type="ECO:0000313" key="1">
    <source>
        <dbReference type="EMBL" id="SNB48389.1"/>
    </source>
</evidence>
<dbReference type="EMBL" id="LT993231">
    <property type="protein sequence ID" value="SPN68900.1"/>
    <property type="molecule type" value="Genomic_DNA"/>
</dbReference>
<dbReference type="EMBL" id="LT896730">
    <property type="protein sequence ID" value="SNB48389.1"/>
    <property type="molecule type" value="Genomic_DNA"/>
</dbReference>
<organismHost>
    <name type="scientific">Myodes glareolus</name>
    <name type="common">Bank vole</name>
    <name type="synonym">Clethrionomys glareolus</name>
    <dbReference type="NCBI Taxonomy" id="447135"/>
</organismHost>
<dbReference type="Proteomes" id="UP000267117">
    <property type="component" value="Segment"/>
</dbReference>
<evidence type="ECO:0000313" key="6">
    <source>
        <dbReference type="EMBL" id="SNB51864.1"/>
    </source>
</evidence>
<dbReference type="Proteomes" id="UP000269429">
    <property type="component" value="Genome"/>
</dbReference>
<organismHost>
    <name type="scientific">Microtus agrestis</name>
    <name type="common">Short-tailed field vole</name>
    <dbReference type="NCBI Taxonomy" id="29092"/>
</organismHost>
<dbReference type="Proteomes" id="UP000269688">
    <property type="component" value="Segment"/>
</dbReference>
<evidence type="ECO:0000313" key="7">
    <source>
        <dbReference type="EMBL" id="SNB53200.1"/>
    </source>
</evidence>
<dbReference type="EMBL" id="LT896727">
    <property type="protein sequence ID" value="SNB74042.1"/>
    <property type="molecule type" value="Genomic_DNA"/>
</dbReference>
<evidence type="ECO:0000313" key="5">
    <source>
        <dbReference type="EMBL" id="SNB50886.1"/>
    </source>
</evidence>
<organismHost>
    <name type="scientific">Felis catus</name>
    <name type="common">Cat</name>
    <name type="synonym">Felis silvestris catus</name>
    <dbReference type="NCBI Taxonomy" id="9685"/>
</organismHost>
<dbReference type="EMBL" id="LT896726">
    <property type="protein sequence ID" value="SNB50756.1"/>
    <property type="molecule type" value="Genomic_DNA"/>
</dbReference>
<dbReference type="Proteomes" id="UP000272949">
    <property type="component" value="Segment"/>
</dbReference>
<gene>
    <name evidence="8" type="primary">CPXV214</name>
</gene>
<evidence type="ECO:0000313" key="11">
    <source>
        <dbReference type="EMBL" id="SPN68900.1"/>
    </source>
</evidence>
<evidence type="ECO:0000313" key="10">
    <source>
        <dbReference type="EMBL" id="SNB74042.1"/>
    </source>
</evidence>
<evidence type="ECO:0000313" key="4">
    <source>
        <dbReference type="EMBL" id="SNB50756.1"/>
    </source>
</evidence>
<sequence>MLLTTRLLCLISSKSIFHYISNYDFNITSSHNDIKICSVYNHYSVCVEIDLDSI</sequence>
<dbReference type="EMBL" id="LT896733">
    <property type="protein sequence ID" value="SNB51864.1"/>
    <property type="molecule type" value="Genomic_DNA"/>
</dbReference>
<name>A0A1B5FM04_COWPX</name>
<evidence type="ECO:0000313" key="2">
    <source>
        <dbReference type="EMBL" id="SNB50676.1"/>
    </source>
</evidence>
<dbReference type="Proteomes" id="UP000273263">
    <property type="component" value="Segment"/>
</dbReference>
<dbReference type="Proteomes" id="UP000279092">
    <property type="component" value="Segment"/>
</dbReference>
<organismHost>
    <name type="scientific">Homo sapiens</name>
    <name type="common">Human</name>
    <dbReference type="NCBI Taxonomy" id="9606"/>
</organismHost>
<evidence type="ECO:0000313" key="3">
    <source>
        <dbReference type="EMBL" id="SNB50690.1"/>
    </source>
</evidence>
<organismHost>
    <name type="scientific">Bos taurus</name>
    <name type="common">Bovine</name>
    <dbReference type="NCBI Taxonomy" id="9913"/>
</organismHost>
<dbReference type="EMBL" id="LT896729">
    <property type="protein sequence ID" value="SNB50690.1"/>
    <property type="molecule type" value="Genomic_DNA"/>
</dbReference>
<dbReference type="EMBL" id="LT896731">
    <property type="protein sequence ID" value="SNB50886.1"/>
    <property type="molecule type" value="Genomic_DNA"/>
</dbReference>